<dbReference type="NCBIfam" id="TIGR04183">
    <property type="entry name" value="Por_Secre_tail"/>
    <property type="match status" value="1"/>
</dbReference>
<dbReference type="Proteomes" id="UP000678679">
    <property type="component" value="Chromosome 1"/>
</dbReference>
<proteinExistence type="predicted"/>
<evidence type="ECO:0000313" key="3">
    <source>
        <dbReference type="Proteomes" id="UP000678679"/>
    </source>
</evidence>
<dbReference type="InterPro" id="IPR013783">
    <property type="entry name" value="Ig-like_fold"/>
</dbReference>
<accession>A0AAX1N9J4</accession>
<dbReference type="KEGG" id="fya:KMW28_02230"/>
<organism evidence="2 3">
    <name type="scientific">Flammeovirga yaeyamensis</name>
    <dbReference type="NCBI Taxonomy" id="367791"/>
    <lineage>
        <taxon>Bacteria</taxon>
        <taxon>Pseudomonadati</taxon>
        <taxon>Bacteroidota</taxon>
        <taxon>Cytophagia</taxon>
        <taxon>Cytophagales</taxon>
        <taxon>Flammeovirgaceae</taxon>
        <taxon>Flammeovirga</taxon>
    </lineage>
</organism>
<dbReference type="RefSeq" id="WP_169665065.1">
    <property type="nucleotide sequence ID" value="NZ_CP076132.1"/>
</dbReference>
<dbReference type="InterPro" id="IPR026444">
    <property type="entry name" value="Secre_tail"/>
</dbReference>
<evidence type="ECO:0000256" key="1">
    <source>
        <dbReference type="SAM" id="SignalP"/>
    </source>
</evidence>
<dbReference type="AlphaFoldDB" id="A0AAX1N9J4"/>
<reference evidence="2 3" key="1">
    <citation type="submission" date="2021-05" db="EMBL/GenBank/DDBJ databases">
        <title>Comparative genomic studies on the polysaccharide-degrading batcterial strains of the Flammeovirga genus.</title>
        <authorList>
            <person name="Zewei F."/>
            <person name="Zheng Z."/>
            <person name="Yu L."/>
            <person name="Ruyue G."/>
            <person name="Yanhong M."/>
            <person name="Yuanyuan C."/>
            <person name="Jingyan G."/>
            <person name="Wenjun H."/>
        </authorList>
    </citation>
    <scope>NUCLEOTIDE SEQUENCE [LARGE SCALE GENOMIC DNA]</scope>
    <source>
        <strain evidence="2 3">NBRC:100898</strain>
    </source>
</reference>
<name>A0AAX1N9J4_9BACT</name>
<dbReference type="Gene3D" id="2.60.40.10">
    <property type="entry name" value="Immunoglobulins"/>
    <property type="match status" value="1"/>
</dbReference>
<evidence type="ECO:0000313" key="2">
    <source>
        <dbReference type="EMBL" id="QWG02423.1"/>
    </source>
</evidence>
<feature type="chain" id="PRO_5043757528" evidence="1">
    <location>
        <begin position="24"/>
        <end position="604"/>
    </location>
</feature>
<protein>
    <submittedName>
        <fullName evidence="2">T9SS type A sorting domain-containing protein</fullName>
    </submittedName>
</protein>
<gene>
    <name evidence="2" type="ORF">KMW28_02230</name>
</gene>
<keyword evidence="1" id="KW-0732">Signal</keyword>
<feature type="signal peptide" evidence="1">
    <location>
        <begin position="1"/>
        <end position="23"/>
    </location>
</feature>
<keyword evidence="3" id="KW-1185">Reference proteome</keyword>
<dbReference type="EMBL" id="CP076132">
    <property type="protein sequence ID" value="QWG02423.1"/>
    <property type="molecule type" value="Genomic_DNA"/>
</dbReference>
<sequence length="604" mass="65626">MKNKNFYYLVAVFLLLTRYELYAQCNSAFFEAGTPSMTSDVTITSECQQYGNALEGILTSNDVNRTLTIGNGTDVVEVVLDYPTLTLTGETNNGVYINGVTLTIKNNATLIVPNDLLLTNSSSINVENGGTLIIGNDLLTEGGELTPEESVGVTINVADGGEVHVGNNAVLNYSGGYLGTLPNPNMFVSGLVTQFDPATADTSGLESLLSLIQVINFFAGGALDWLEDIVQNWIDSLENATGGFDITLPGSNPGSPNPFDTGVVITIPTTASASDFFTNTSTSENIFTTSELDLLDIENEISLANKKIQIQSSILDISLGEISQDETNISSLLALKNVLSQMTWNLHGSVATSMTAYHNNMATEAQKTELTNYFAQDIKITISVVDKDAASVNRVSMMMTDHQQEVTIIHSNIPDDLPVELTYFNASIENEEVLLKWETATEINASHFVVQRSTDKTNWVSLGEVEAAGNSNVSISYEFSDISPLTQAYYRLHQYDFDGQNEIFGPVQVNFNANALSGFDVVLMPNAISNGEDLRTSLTGLVENSSILVKLFDGNGRELFVKEIGTSSNSLFKEIDVPNNLSTGVYYMVFQNGSEVKRKRLVIK</sequence>